<proteinExistence type="predicted"/>
<reference evidence="3" key="2">
    <citation type="submission" date="2021-04" db="EMBL/GenBank/DDBJ databases">
        <authorList>
            <person name="Gilroy R."/>
        </authorList>
    </citation>
    <scope>NUCLEOTIDE SEQUENCE</scope>
    <source>
        <strain evidence="3">ChiSjej1B19-5720</strain>
    </source>
</reference>
<dbReference type="Proteomes" id="UP000823842">
    <property type="component" value="Unassembled WGS sequence"/>
</dbReference>
<name>A0A9D2LTV5_9FIRM</name>
<dbReference type="GO" id="GO:0005829">
    <property type="term" value="C:cytosol"/>
    <property type="evidence" value="ECO:0007669"/>
    <property type="project" value="TreeGrafter"/>
</dbReference>
<evidence type="ECO:0000259" key="2">
    <source>
        <dbReference type="PROSITE" id="PS50943"/>
    </source>
</evidence>
<comment type="caution">
    <text evidence="3">The sequence shown here is derived from an EMBL/GenBank/DDBJ whole genome shotgun (WGS) entry which is preliminary data.</text>
</comment>
<dbReference type="Pfam" id="PF01381">
    <property type="entry name" value="HTH_3"/>
    <property type="match status" value="1"/>
</dbReference>
<dbReference type="PANTHER" id="PTHR46797:SF1">
    <property type="entry name" value="METHYLPHOSPHONATE SYNTHASE"/>
    <property type="match status" value="1"/>
</dbReference>
<dbReference type="InterPro" id="IPR001387">
    <property type="entry name" value="Cro/C1-type_HTH"/>
</dbReference>
<evidence type="ECO:0000313" key="4">
    <source>
        <dbReference type="Proteomes" id="UP000823842"/>
    </source>
</evidence>
<dbReference type="SUPFAM" id="SSF47413">
    <property type="entry name" value="lambda repressor-like DNA-binding domains"/>
    <property type="match status" value="1"/>
</dbReference>
<reference evidence="3" key="1">
    <citation type="journal article" date="2021" name="PeerJ">
        <title>Extensive microbial diversity within the chicken gut microbiome revealed by metagenomics and culture.</title>
        <authorList>
            <person name="Gilroy R."/>
            <person name="Ravi A."/>
            <person name="Getino M."/>
            <person name="Pursley I."/>
            <person name="Horton D.L."/>
            <person name="Alikhan N.F."/>
            <person name="Baker D."/>
            <person name="Gharbi K."/>
            <person name="Hall N."/>
            <person name="Watson M."/>
            <person name="Adriaenssens E.M."/>
            <person name="Foster-Nyarko E."/>
            <person name="Jarju S."/>
            <person name="Secka A."/>
            <person name="Antonio M."/>
            <person name="Oren A."/>
            <person name="Chaudhuri R.R."/>
            <person name="La Ragione R."/>
            <person name="Hildebrand F."/>
            <person name="Pallen M.J."/>
        </authorList>
    </citation>
    <scope>NUCLEOTIDE SEQUENCE</scope>
    <source>
        <strain evidence="3">ChiSjej1B19-5720</strain>
    </source>
</reference>
<sequence length="121" mass="13810">MPEDKFTFLGRRIRAARKECKLTQQELADQSGLAVKTIQDIEKGRKNPTYETLCMLIDRLGVSPNTLFPSKSNVDKDSLQHFLGKLQSCNKQNQKMVLNSLNFLVDQVLEIQNNPENDESL</sequence>
<keyword evidence="1" id="KW-0238">DNA-binding</keyword>
<dbReference type="PANTHER" id="PTHR46797">
    <property type="entry name" value="HTH-TYPE TRANSCRIPTIONAL REGULATOR"/>
    <property type="match status" value="1"/>
</dbReference>
<gene>
    <name evidence="3" type="ORF">IAA06_12100</name>
</gene>
<dbReference type="GO" id="GO:0003700">
    <property type="term" value="F:DNA-binding transcription factor activity"/>
    <property type="evidence" value="ECO:0007669"/>
    <property type="project" value="TreeGrafter"/>
</dbReference>
<dbReference type="SMART" id="SM00530">
    <property type="entry name" value="HTH_XRE"/>
    <property type="match status" value="1"/>
</dbReference>
<dbReference type="PROSITE" id="PS50943">
    <property type="entry name" value="HTH_CROC1"/>
    <property type="match status" value="1"/>
</dbReference>
<dbReference type="Gene3D" id="1.10.260.40">
    <property type="entry name" value="lambda repressor-like DNA-binding domains"/>
    <property type="match status" value="1"/>
</dbReference>
<evidence type="ECO:0000256" key="1">
    <source>
        <dbReference type="ARBA" id="ARBA00023125"/>
    </source>
</evidence>
<protein>
    <submittedName>
        <fullName evidence="3">Helix-turn-helix domain-containing protein</fullName>
    </submittedName>
</protein>
<dbReference type="GO" id="GO:0003677">
    <property type="term" value="F:DNA binding"/>
    <property type="evidence" value="ECO:0007669"/>
    <property type="project" value="UniProtKB-KW"/>
</dbReference>
<dbReference type="CDD" id="cd00093">
    <property type="entry name" value="HTH_XRE"/>
    <property type="match status" value="1"/>
</dbReference>
<dbReference type="AlphaFoldDB" id="A0A9D2LTV5"/>
<dbReference type="EMBL" id="DWYZ01000221">
    <property type="protein sequence ID" value="HJB29515.1"/>
    <property type="molecule type" value="Genomic_DNA"/>
</dbReference>
<organism evidence="3 4">
    <name type="scientific">Candidatus Blautia faecavium</name>
    <dbReference type="NCBI Taxonomy" id="2838487"/>
    <lineage>
        <taxon>Bacteria</taxon>
        <taxon>Bacillati</taxon>
        <taxon>Bacillota</taxon>
        <taxon>Clostridia</taxon>
        <taxon>Lachnospirales</taxon>
        <taxon>Lachnospiraceae</taxon>
        <taxon>Blautia</taxon>
    </lineage>
</organism>
<dbReference type="InterPro" id="IPR010982">
    <property type="entry name" value="Lambda_DNA-bd_dom_sf"/>
</dbReference>
<feature type="domain" description="HTH cro/C1-type" evidence="2">
    <location>
        <begin position="13"/>
        <end position="67"/>
    </location>
</feature>
<accession>A0A9D2LTV5</accession>
<dbReference type="InterPro" id="IPR050807">
    <property type="entry name" value="TransReg_Diox_bact_type"/>
</dbReference>
<evidence type="ECO:0000313" key="3">
    <source>
        <dbReference type="EMBL" id="HJB29515.1"/>
    </source>
</evidence>